<feature type="transmembrane region" description="Helical" evidence="1">
    <location>
        <begin position="552"/>
        <end position="571"/>
    </location>
</feature>
<evidence type="ECO:0000256" key="1">
    <source>
        <dbReference type="SAM" id="Phobius"/>
    </source>
</evidence>
<dbReference type="PANTHER" id="PTHR35807">
    <property type="entry name" value="TRANSCRIPTIONAL REGULATOR REDD-RELATED"/>
    <property type="match status" value="1"/>
</dbReference>
<keyword evidence="5" id="KW-1185">Reference proteome</keyword>
<protein>
    <submittedName>
        <fullName evidence="3">Galactose oxidase</fullName>
    </submittedName>
</protein>
<reference evidence="3 5" key="1">
    <citation type="submission" date="2019-02" db="EMBL/GenBank/DDBJ databases">
        <title>Pedobacter sp. RP-3-8 sp. nov., isolated from Arctic soil.</title>
        <authorList>
            <person name="Dahal R.H."/>
        </authorList>
    </citation>
    <scope>NUCLEOTIDE SEQUENCE [LARGE SCALE GENOMIC DNA]</scope>
    <source>
        <strain evidence="3 5">RP-3-8</strain>
    </source>
</reference>
<name>A0A4R0NGD2_9SPHI</name>
<feature type="chain" id="PRO_5040597745" evidence="2">
    <location>
        <begin position="23"/>
        <end position="849"/>
    </location>
</feature>
<dbReference type="Proteomes" id="UP000291117">
    <property type="component" value="Unassembled WGS sequence"/>
</dbReference>
<accession>A0A4U1GIC8</accession>
<evidence type="ECO:0000256" key="2">
    <source>
        <dbReference type="SAM" id="SignalP"/>
    </source>
</evidence>
<accession>A0A4R0NGD2</accession>
<comment type="caution">
    <text evidence="3">The sequence shown here is derived from an EMBL/GenBank/DDBJ whole genome shotgun (WGS) entry which is preliminary data.</text>
</comment>
<keyword evidence="2" id="KW-0732">Signal</keyword>
<evidence type="ECO:0000313" key="5">
    <source>
        <dbReference type="Proteomes" id="UP000291117"/>
    </source>
</evidence>
<reference evidence="4 6" key="2">
    <citation type="submission" date="2019-04" db="EMBL/GenBank/DDBJ databases">
        <title>Pedobacter sp. RP-1-16 sp. nov., isolated from Arctic soil.</title>
        <authorList>
            <person name="Dahal R.H."/>
            <person name="Kim D.-U."/>
        </authorList>
    </citation>
    <scope>NUCLEOTIDE SEQUENCE [LARGE SCALE GENOMIC DNA]</scope>
    <source>
        <strain evidence="4 6">RP-1-16</strain>
    </source>
</reference>
<gene>
    <name evidence="3" type="ORF">EZ444_02635</name>
    <name evidence="4" type="ORF">FBD94_04470</name>
</gene>
<feature type="signal peptide" evidence="2">
    <location>
        <begin position="1"/>
        <end position="22"/>
    </location>
</feature>
<evidence type="ECO:0000313" key="4">
    <source>
        <dbReference type="EMBL" id="TKC63614.1"/>
    </source>
</evidence>
<dbReference type="EMBL" id="SJSM01000001">
    <property type="protein sequence ID" value="TCC99590.1"/>
    <property type="molecule type" value="Genomic_DNA"/>
</dbReference>
<keyword evidence="1" id="KW-0812">Transmembrane</keyword>
<dbReference type="GO" id="GO:0006355">
    <property type="term" value="P:regulation of DNA-templated transcription"/>
    <property type="evidence" value="ECO:0007669"/>
    <property type="project" value="TreeGrafter"/>
</dbReference>
<keyword evidence="1" id="KW-0472">Membrane</keyword>
<keyword evidence="1" id="KW-1133">Transmembrane helix</keyword>
<dbReference type="OrthoDB" id="1110630at2"/>
<proteinExistence type="predicted"/>
<dbReference type="Gene3D" id="2.120.10.80">
    <property type="entry name" value="Kelch-type beta propeller"/>
    <property type="match status" value="1"/>
</dbReference>
<dbReference type="AlphaFoldDB" id="A0A4R0NGD2"/>
<dbReference type="EMBL" id="SWDX01000002">
    <property type="protein sequence ID" value="TKC63614.1"/>
    <property type="molecule type" value="Genomic_DNA"/>
</dbReference>
<sequence length="849" mass="97550">MRIKIYAILSLFLIIASFPASAQSYGLGFFGHEVVQDKRTSLDLSLEKPICFDHNFELSFDLSFMPGYTDYFGYIFRLIDEKNRNIDLVYDMRFQENKHFKLIIGDKVSDVSFDIDINKLYKNWYNLKLRFDVELQELVLLADGKAYHQKISLKNECYKLLIGANNYMDFKVKDIPPMKIRDIKIAENGKISYHWPLNEMTGLKASEIIKGNDGNVTNPMWIRKMHHDWQLVKAFEVNGAASVALNSDKELLYVIAEDSLGTYDIGSQTLSFKRYSSGKQQLLSGNQSVYDVSTNKLLNFYMDQKLVSTFNFSDNSWDRKYVHPDVITIFWHPNKFYSAADSSLYMIGGYGQYFYRRSVHKYRFTDKKWSISEPKGDFTPRYLSALGGVKDGVYILGGYGSSTGQQILNAKNIYDLNFYDFKHNVFKKVLELKPKNEEFAFANSMVINEKTGSYYALTFPNYKYNSSLQLIRGSLTSADYTLMGSSIPYAFHDIHSYADLYFCPVSKRFVAVLLLHDEKTNVTSVKVYTLYGPPEEYRADLSKESSVATNKYFFLLLFTLLAIAGFVVYRWRKSKVKNKKMGEISALQVVKVEDTVTGGSEPVVSPVIGPIKNAIFLFGNLQLFDKEGEDITKNLSPLIRELFLVVLLYTIKGRGISTEKLTEVLWLDKSVESARNNRSVSIAKLKLILERMDGCQISKNTGYWMIDFNEHNVKVDYKQYLNIVNGEGEIDKQSLTKLTKIVNRGGFLSNLEFDWLDSYKSDISNEIIDIYLHYAATVNPMDDPEFLIGIANTISYFDPVNEEAMIIKCKSLVYLGKHSLAKTKFETFNKDYKVIYGEEFKKSFQEVLG</sequence>
<dbReference type="GO" id="GO:0003677">
    <property type="term" value="F:DNA binding"/>
    <property type="evidence" value="ECO:0007669"/>
    <property type="project" value="TreeGrafter"/>
</dbReference>
<dbReference type="SUPFAM" id="SSF117281">
    <property type="entry name" value="Kelch motif"/>
    <property type="match status" value="1"/>
</dbReference>
<dbReference type="InterPro" id="IPR051677">
    <property type="entry name" value="AfsR-DnrI-RedD_regulator"/>
</dbReference>
<evidence type="ECO:0000313" key="3">
    <source>
        <dbReference type="EMBL" id="TCC99590.1"/>
    </source>
</evidence>
<dbReference type="Proteomes" id="UP000309594">
    <property type="component" value="Unassembled WGS sequence"/>
</dbReference>
<organism evidence="3 5">
    <name type="scientific">Pedobacter hiemivivus</name>
    <dbReference type="NCBI Taxonomy" id="2530454"/>
    <lineage>
        <taxon>Bacteria</taxon>
        <taxon>Pseudomonadati</taxon>
        <taxon>Bacteroidota</taxon>
        <taxon>Sphingobacteriia</taxon>
        <taxon>Sphingobacteriales</taxon>
        <taxon>Sphingobacteriaceae</taxon>
        <taxon>Pedobacter</taxon>
    </lineage>
</organism>
<dbReference type="PANTHER" id="PTHR35807:SF1">
    <property type="entry name" value="TRANSCRIPTIONAL REGULATOR REDD"/>
    <property type="match status" value="1"/>
</dbReference>
<dbReference type="RefSeq" id="WP_131606944.1">
    <property type="nucleotide sequence ID" value="NZ_SJSM01000001.1"/>
</dbReference>
<dbReference type="InterPro" id="IPR015915">
    <property type="entry name" value="Kelch-typ_b-propeller"/>
</dbReference>
<evidence type="ECO:0000313" key="6">
    <source>
        <dbReference type="Proteomes" id="UP000309594"/>
    </source>
</evidence>